<dbReference type="Proteomes" id="UP000274920">
    <property type="component" value="Unassembled WGS sequence"/>
</dbReference>
<dbReference type="CDD" id="cd06262">
    <property type="entry name" value="metallo-hydrolase-like_MBL-fold"/>
    <property type="match status" value="1"/>
</dbReference>
<evidence type="ECO:0000256" key="4">
    <source>
        <dbReference type="ARBA" id="ARBA00022833"/>
    </source>
</evidence>
<dbReference type="SUPFAM" id="SSF56281">
    <property type="entry name" value="Metallo-hydrolase/oxidoreductase"/>
    <property type="match status" value="1"/>
</dbReference>
<organism evidence="6 7">
    <name type="scientific">Schaedlerella arabinosiphila</name>
    <dbReference type="NCBI Taxonomy" id="2044587"/>
    <lineage>
        <taxon>Bacteria</taxon>
        <taxon>Bacillati</taxon>
        <taxon>Bacillota</taxon>
        <taxon>Clostridia</taxon>
        <taxon>Lachnospirales</taxon>
        <taxon>Lachnospiraceae</taxon>
        <taxon>Schaedlerella</taxon>
    </lineage>
</organism>
<keyword evidence="2" id="KW-0479">Metal-binding</keyword>
<name>A0A3R8R8Z2_9FIRM</name>
<dbReference type="InterPro" id="IPR051453">
    <property type="entry name" value="MBL_Glyoxalase_II"/>
</dbReference>
<evidence type="ECO:0000313" key="7">
    <source>
        <dbReference type="Proteomes" id="UP000274920"/>
    </source>
</evidence>
<proteinExistence type="predicted"/>
<dbReference type="GO" id="GO:0046872">
    <property type="term" value="F:metal ion binding"/>
    <property type="evidence" value="ECO:0007669"/>
    <property type="project" value="UniProtKB-KW"/>
</dbReference>
<dbReference type="Pfam" id="PF00753">
    <property type="entry name" value="Lactamase_B"/>
    <property type="match status" value="1"/>
</dbReference>
<evidence type="ECO:0000256" key="1">
    <source>
        <dbReference type="ARBA" id="ARBA00001947"/>
    </source>
</evidence>
<dbReference type="SMART" id="SM00849">
    <property type="entry name" value="Lactamase_B"/>
    <property type="match status" value="1"/>
</dbReference>
<dbReference type="EMBL" id="RHJS01000002">
    <property type="protein sequence ID" value="RRK34692.1"/>
    <property type="molecule type" value="Genomic_DNA"/>
</dbReference>
<evidence type="ECO:0000313" key="6">
    <source>
        <dbReference type="EMBL" id="RRK34692.1"/>
    </source>
</evidence>
<dbReference type="AlphaFoldDB" id="A0A3R8R8Z2"/>
<gene>
    <name evidence="6" type="ORF">EBB54_27645</name>
</gene>
<dbReference type="PANTHER" id="PTHR46233:SF3">
    <property type="entry name" value="HYDROXYACYLGLUTATHIONE HYDROLASE GLOC"/>
    <property type="match status" value="1"/>
</dbReference>
<keyword evidence="7" id="KW-1185">Reference proteome</keyword>
<keyword evidence="4" id="KW-0862">Zinc</keyword>
<comment type="caution">
    <text evidence="6">The sequence shown here is derived from an EMBL/GenBank/DDBJ whole genome shotgun (WGS) entry which is preliminary data.</text>
</comment>
<evidence type="ECO:0000256" key="2">
    <source>
        <dbReference type="ARBA" id="ARBA00022723"/>
    </source>
</evidence>
<evidence type="ECO:0000256" key="3">
    <source>
        <dbReference type="ARBA" id="ARBA00022801"/>
    </source>
</evidence>
<accession>A0A3R8R8Z2</accession>
<evidence type="ECO:0000259" key="5">
    <source>
        <dbReference type="SMART" id="SM00849"/>
    </source>
</evidence>
<dbReference type="InterPro" id="IPR001279">
    <property type="entry name" value="Metallo-B-lactamas"/>
</dbReference>
<protein>
    <submittedName>
        <fullName evidence="6">MBL fold metallo-hydrolase</fullName>
    </submittedName>
</protein>
<feature type="domain" description="Metallo-beta-lactamase" evidence="5">
    <location>
        <begin position="27"/>
        <end position="218"/>
    </location>
</feature>
<dbReference type="GO" id="GO:0016787">
    <property type="term" value="F:hydrolase activity"/>
    <property type="evidence" value="ECO:0007669"/>
    <property type="project" value="UniProtKB-KW"/>
</dbReference>
<reference evidence="6" key="1">
    <citation type="submission" date="2018-10" db="EMBL/GenBank/DDBJ databases">
        <title>Schaedlerella arabinophila gen. nov. sp. nov., isolated from the mouse intestinal tract and comparative analysis with the genome of the closely related altered Schaedler flora strain ASF502.</title>
        <authorList>
            <person name="Miyake S."/>
            <person name="Soh M."/>
            <person name="Seedorf H."/>
        </authorList>
    </citation>
    <scope>NUCLEOTIDE SEQUENCE [LARGE SCALE GENOMIC DNA]</scope>
    <source>
        <strain evidence="6">DSM 106076</strain>
    </source>
</reference>
<sequence>MHLGKTMSKENKIGGITVHQFVWDFIDSNAYILIDNDNALIVDPINSNEFWQFINEKRIEEATVILTHEHFDHISGLNRLREKLDCHVYASKCCSRNIGDCKKNLSNTANILSYFNKEIEKSHVHIDAFTCKKADVEIKDKIEIIWNGHILEFVLTPGHSEGSICVILDMYMLFSGDSFMEIPVITRFPGGNKKCYQSDTIPFLRSLFGKISVVFPGHGDMFSMKNFENRGVGNDECFFISGTGLPGNRYGKRDL</sequence>
<keyword evidence="3 6" id="KW-0378">Hydrolase</keyword>
<dbReference type="InterPro" id="IPR036866">
    <property type="entry name" value="RibonucZ/Hydroxyglut_hydro"/>
</dbReference>
<dbReference type="PANTHER" id="PTHR46233">
    <property type="entry name" value="HYDROXYACYLGLUTATHIONE HYDROLASE GLOC"/>
    <property type="match status" value="1"/>
</dbReference>
<comment type="cofactor">
    <cofactor evidence="1">
        <name>Zn(2+)</name>
        <dbReference type="ChEBI" id="CHEBI:29105"/>
    </cofactor>
</comment>
<dbReference type="Gene3D" id="3.60.15.10">
    <property type="entry name" value="Ribonuclease Z/Hydroxyacylglutathione hydrolase-like"/>
    <property type="match status" value="1"/>
</dbReference>